<accession>A0ABY9T5A0</accession>
<evidence type="ECO:0000256" key="2">
    <source>
        <dbReference type="SAM" id="SignalP"/>
    </source>
</evidence>
<sequence length="345" mass="37830">MKKQTLLAVSMMALLLSAASPFTSMPAPAYAAQQASPAEEQMKTLAQLDQKVVEEARQAMQKLAGNVKIELQEITGANNECWVISAKDHRGEVLVTKKEGKVVSANVTFQPGEVPAQLMQTATSTLQSMDSKRAVAFDIVQRNSWEKENSWIFVGRDGKSVTIDAATEKVKHAKLEYETINVDPNVPEVDSKIADAAKKALKTLSNGSASELSPRATLYKSPEMHRDQVWGFMDKEANYRIEIGAKTGKVVAVSNTKEIGGGNFVLPEDVPTVFAKPFYTKEKAIAAANPMLKKMFHLDLTGYTVTTKYNEYTFAKKGKPTVTALINKKGVFYDYTVAPENGLIN</sequence>
<organism evidence="3 4">
    <name type="scientific">Brevibacillus brevis</name>
    <name type="common">Bacillus brevis</name>
    <dbReference type="NCBI Taxonomy" id="1393"/>
    <lineage>
        <taxon>Bacteria</taxon>
        <taxon>Bacillati</taxon>
        <taxon>Bacillota</taxon>
        <taxon>Bacilli</taxon>
        <taxon>Bacillales</taxon>
        <taxon>Paenibacillaceae</taxon>
        <taxon>Brevibacillus</taxon>
    </lineage>
</organism>
<evidence type="ECO:0008006" key="5">
    <source>
        <dbReference type="Google" id="ProtNLM"/>
    </source>
</evidence>
<keyword evidence="4" id="KW-1185">Reference proteome</keyword>
<evidence type="ECO:0000256" key="1">
    <source>
        <dbReference type="SAM" id="Coils"/>
    </source>
</evidence>
<keyword evidence="1" id="KW-0175">Coiled coil</keyword>
<dbReference type="Proteomes" id="UP001256827">
    <property type="component" value="Chromosome"/>
</dbReference>
<feature type="chain" id="PRO_5046959809" description="PepSY domain-containing protein" evidence="2">
    <location>
        <begin position="32"/>
        <end position="345"/>
    </location>
</feature>
<evidence type="ECO:0000313" key="3">
    <source>
        <dbReference type="EMBL" id="WNC15264.1"/>
    </source>
</evidence>
<dbReference type="RefSeq" id="WP_310768836.1">
    <property type="nucleotide sequence ID" value="NZ_CP134050.1"/>
</dbReference>
<dbReference type="EMBL" id="CP134050">
    <property type="protein sequence ID" value="WNC15264.1"/>
    <property type="molecule type" value="Genomic_DNA"/>
</dbReference>
<evidence type="ECO:0000313" key="4">
    <source>
        <dbReference type="Proteomes" id="UP001256827"/>
    </source>
</evidence>
<gene>
    <name evidence="3" type="ORF">RGB73_02485</name>
</gene>
<name>A0ABY9T5A0_BREBE</name>
<keyword evidence="2" id="KW-0732">Signal</keyword>
<reference evidence="3 4" key="1">
    <citation type="submission" date="2023-09" db="EMBL/GenBank/DDBJ databases">
        <title>Complete Genome and Methylome dissection of Bacillus brevis NEB573 original source of BbsI restriction endonuclease.</title>
        <authorList>
            <person name="Fomenkov A."/>
            <person name="Roberts R.D."/>
        </authorList>
    </citation>
    <scope>NUCLEOTIDE SEQUENCE [LARGE SCALE GENOMIC DNA]</scope>
    <source>
        <strain evidence="3 4">NEB573</strain>
    </source>
</reference>
<protein>
    <recommendedName>
        <fullName evidence="5">PepSY domain-containing protein</fullName>
    </recommendedName>
</protein>
<feature type="coiled-coil region" evidence="1">
    <location>
        <begin position="38"/>
        <end position="73"/>
    </location>
</feature>
<feature type="signal peptide" evidence="2">
    <location>
        <begin position="1"/>
        <end position="31"/>
    </location>
</feature>
<proteinExistence type="predicted"/>